<feature type="compositionally biased region" description="Polar residues" evidence="1">
    <location>
        <begin position="50"/>
        <end position="79"/>
    </location>
</feature>
<dbReference type="EMBL" id="SRLO01000024">
    <property type="protein sequence ID" value="TNN84765.1"/>
    <property type="molecule type" value="Genomic_DNA"/>
</dbReference>
<reference evidence="2 3" key="1">
    <citation type="submission" date="2019-03" db="EMBL/GenBank/DDBJ databases">
        <title>First draft genome of Liparis tanakae, snailfish: a comprehensive survey of snailfish specific genes.</title>
        <authorList>
            <person name="Kim W."/>
            <person name="Song I."/>
            <person name="Jeong J.-H."/>
            <person name="Kim D."/>
            <person name="Kim S."/>
            <person name="Ryu S."/>
            <person name="Song J.Y."/>
            <person name="Lee S.K."/>
        </authorList>
    </citation>
    <scope>NUCLEOTIDE SEQUENCE [LARGE SCALE GENOMIC DNA]</scope>
    <source>
        <tissue evidence="2">Muscle</tissue>
    </source>
</reference>
<comment type="caution">
    <text evidence="2">The sequence shown here is derived from an EMBL/GenBank/DDBJ whole genome shotgun (WGS) entry which is preliminary data.</text>
</comment>
<gene>
    <name evidence="2" type="ORF">EYF80_004810</name>
</gene>
<feature type="region of interest" description="Disordered" evidence="1">
    <location>
        <begin position="50"/>
        <end position="135"/>
    </location>
</feature>
<evidence type="ECO:0000313" key="3">
    <source>
        <dbReference type="Proteomes" id="UP000314294"/>
    </source>
</evidence>
<dbReference type="AlphaFoldDB" id="A0A4Z2J349"/>
<name>A0A4Z2J349_9TELE</name>
<sequence>MTMIRVPEDDIHDVECSVPVRECSSRCIVGGEEPNSFLSLFTRVTTQLAGRGSRSSPLAQTNRLAPFSRSSSTQRQKVATGSLRRASRSSHHTSGGVTRRTLMSPLAGASHTFLDRARKPPAKHNDIRPRSPSMSPATFTHSAFNLTCYPKDSGWIHAGTHICFRAFRGTAAVS</sequence>
<feature type="compositionally biased region" description="Basic and acidic residues" evidence="1">
    <location>
        <begin position="113"/>
        <end position="129"/>
    </location>
</feature>
<dbReference type="Proteomes" id="UP000314294">
    <property type="component" value="Unassembled WGS sequence"/>
</dbReference>
<proteinExistence type="predicted"/>
<evidence type="ECO:0000256" key="1">
    <source>
        <dbReference type="SAM" id="MobiDB-lite"/>
    </source>
</evidence>
<keyword evidence="3" id="KW-1185">Reference proteome</keyword>
<evidence type="ECO:0000313" key="2">
    <source>
        <dbReference type="EMBL" id="TNN84765.1"/>
    </source>
</evidence>
<protein>
    <submittedName>
        <fullName evidence="2">Uncharacterized protein</fullName>
    </submittedName>
</protein>
<accession>A0A4Z2J349</accession>
<organism evidence="2 3">
    <name type="scientific">Liparis tanakae</name>
    <name type="common">Tanaka's snailfish</name>
    <dbReference type="NCBI Taxonomy" id="230148"/>
    <lineage>
        <taxon>Eukaryota</taxon>
        <taxon>Metazoa</taxon>
        <taxon>Chordata</taxon>
        <taxon>Craniata</taxon>
        <taxon>Vertebrata</taxon>
        <taxon>Euteleostomi</taxon>
        <taxon>Actinopterygii</taxon>
        <taxon>Neopterygii</taxon>
        <taxon>Teleostei</taxon>
        <taxon>Neoteleostei</taxon>
        <taxon>Acanthomorphata</taxon>
        <taxon>Eupercaria</taxon>
        <taxon>Perciformes</taxon>
        <taxon>Cottioidei</taxon>
        <taxon>Cottales</taxon>
        <taxon>Liparidae</taxon>
        <taxon>Liparis</taxon>
    </lineage>
</organism>